<evidence type="ECO:0000313" key="7">
    <source>
        <dbReference type="Proteomes" id="UP001235840"/>
    </source>
</evidence>
<evidence type="ECO:0000256" key="4">
    <source>
        <dbReference type="ARBA" id="ARBA00022840"/>
    </source>
</evidence>
<dbReference type="InterPro" id="IPR003593">
    <property type="entry name" value="AAA+_ATPase"/>
</dbReference>
<dbReference type="SUPFAM" id="SSF52540">
    <property type="entry name" value="P-loop containing nucleoside triphosphate hydrolases"/>
    <property type="match status" value="1"/>
</dbReference>
<evidence type="ECO:0000256" key="3">
    <source>
        <dbReference type="ARBA" id="ARBA00022741"/>
    </source>
</evidence>
<keyword evidence="7" id="KW-1185">Reference proteome</keyword>
<dbReference type="EMBL" id="JAUSTY010000006">
    <property type="protein sequence ID" value="MDQ0166024.1"/>
    <property type="molecule type" value="Genomic_DNA"/>
</dbReference>
<gene>
    <name evidence="6" type="ORF">J2S11_001925</name>
</gene>
<keyword evidence="2" id="KW-0813">Transport</keyword>
<dbReference type="InterPro" id="IPR017871">
    <property type="entry name" value="ABC_transporter-like_CS"/>
</dbReference>
<dbReference type="SMART" id="SM00382">
    <property type="entry name" value="AAA"/>
    <property type="match status" value="1"/>
</dbReference>
<dbReference type="Pfam" id="PF00005">
    <property type="entry name" value="ABC_tran"/>
    <property type="match status" value="1"/>
</dbReference>
<name>A0ABT9VYQ5_9BACI</name>
<evidence type="ECO:0000256" key="1">
    <source>
        <dbReference type="ARBA" id="ARBA00005417"/>
    </source>
</evidence>
<accession>A0ABT9VYQ5</accession>
<feature type="domain" description="ABC transporter" evidence="5">
    <location>
        <begin position="3"/>
        <end position="232"/>
    </location>
</feature>
<proteinExistence type="inferred from homology"/>
<dbReference type="Proteomes" id="UP001235840">
    <property type="component" value="Unassembled WGS sequence"/>
</dbReference>
<protein>
    <submittedName>
        <fullName evidence="6">ABC-type multidrug transport system ATPase subunit</fullName>
    </submittedName>
</protein>
<evidence type="ECO:0000256" key="2">
    <source>
        <dbReference type="ARBA" id="ARBA00022448"/>
    </source>
</evidence>
<organism evidence="6 7">
    <name type="scientific">Caldalkalibacillus horti</name>
    <dbReference type="NCBI Taxonomy" id="77523"/>
    <lineage>
        <taxon>Bacteria</taxon>
        <taxon>Bacillati</taxon>
        <taxon>Bacillota</taxon>
        <taxon>Bacilli</taxon>
        <taxon>Bacillales</taxon>
        <taxon>Bacillaceae</taxon>
        <taxon>Caldalkalibacillus</taxon>
    </lineage>
</organism>
<dbReference type="PROSITE" id="PS50893">
    <property type="entry name" value="ABC_TRANSPORTER_2"/>
    <property type="match status" value="1"/>
</dbReference>
<keyword evidence="4" id="KW-0067">ATP-binding</keyword>
<dbReference type="Gene3D" id="3.40.50.300">
    <property type="entry name" value="P-loop containing nucleotide triphosphate hydrolases"/>
    <property type="match status" value="1"/>
</dbReference>
<dbReference type="InterPro" id="IPR027417">
    <property type="entry name" value="P-loop_NTPase"/>
</dbReference>
<dbReference type="PANTHER" id="PTHR43335:SF2">
    <property type="entry name" value="ABC TRANSPORTER, ATP-BINDING PROTEIN"/>
    <property type="match status" value="1"/>
</dbReference>
<dbReference type="RefSeq" id="WP_307393901.1">
    <property type="nucleotide sequence ID" value="NZ_BAAADK010000032.1"/>
</dbReference>
<dbReference type="InterPro" id="IPR003439">
    <property type="entry name" value="ABC_transporter-like_ATP-bd"/>
</dbReference>
<comment type="similarity">
    <text evidence="1">Belongs to the ABC transporter superfamily.</text>
</comment>
<dbReference type="PANTHER" id="PTHR43335">
    <property type="entry name" value="ABC TRANSPORTER, ATP-BINDING PROTEIN"/>
    <property type="match status" value="1"/>
</dbReference>
<comment type="caution">
    <text evidence="6">The sequence shown here is derived from an EMBL/GenBank/DDBJ whole genome shotgun (WGS) entry which is preliminary data.</text>
</comment>
<dbReference type="PROSITE" id="PS00211">
    <property type="entry name" value="ABC_TRANSPORTER_1"/>
    <property type="match status" value="1"/>
</dbReference>
<keyword evidence="3" id="KW-0547">Nucleotide-binding</keyword>
<dbReference type="CDD" id="cd03264">
    <property type="entry name" value="ABC_drug_resistance_like"/>
    <property type="match status" value="1"/>
</dbReference>
<evidence type="ECO:0000259" key="5">
    <source>
        <dbReference type="PROSITE" id="PS50893"/>
    </source>
</evidence>
<reference evidence="6 7" key="1">
    <citation type="submission" date="2023-07" db="EMBL/GenBank/DDBJ databases">
        <title>Genomic Encyclopedia of Type Strains, Phase IV (KMG-IV): sequencing the most valuable type-strain genomes for metagenomic binning, comparative biology and taxonomic classification.</title>
        <authorList>
            <person name="Goeker M."/>
        </authorList>
    </citation>
    <scope>NUCLEOTIDE SEQUENCE [LARGE SCALE GENOMIC DNA]</scope>
    <source>
        <strain evidence="6 7">DSM 12751</strain>
    </source>
</reference>
<sequence>MKLELNGVGKKYGREHWAIKDITLELQEGVLGLLGENGAGKSTLMRMLATITKPTAGQILWQGRDIGKNPEAIRSQLGYLPQEFGIYPNLSAMEFLEYMAAIKGVHGKDARRRIEELLNTLHLTKHAHKKLGGFSGGMKQRVGIAQALLNDPRVLIVDEPTVGLDPFERSSFRQLLSDLSRERVIIFSTHIVSDVEVTANQIAIISKGTLIHHADQEALVAGIQGKVWIANVSSQRAEELKREYLVSSTVRHEQHLQVKIVAENPPDLEAVAVSPVLEDAYLYYTSMGKGSL</sequence>
<evidence type="ECO:0000313" key="6">
    <source>
        <dbReference type="EMBL" id="MDQ0166024.1"/>
    </source>
</evidence>